<evidence type="ECO:0000313" key="3">
    <source>
        <dbReference type="Proteomes" id="UP000726737"/>
    </source>
</evidence>
<dbReference type="Proteomes" id="UP000726737">
    <property type="component" value="Unassembled WGS sequence"/>
</dbReference>
<dbReference type="EMBL" id="JAAAJA010000480">
    <property type="protein sequence ID" value="KAG0253090.1"/>
    <property type="molecule type" value="Genomic_DNA"/>
</dbReference>
<proteinExistence type="predicted"/>
<organism evidence="2 3">
    <name type="scientific">Mortierella polycephala</name>
    <dbReference type="NCBI Taxonomy" id="41804"/>
    <lineage>
        <taxon>Eukaryota</taxon>
        <taxon>Fungi</taxon>
        <taxon>Fungi incertae sedis</taxon>
        <taxon>Mucoromycota</taxon>
        <taxon>Mortierellomycotina</taxon>
        <taxon>Mortierellomycetes</taxon>
        <taxon>Mortierellales</taxon>
        <taxon>Mortierellaceae</taxon>
        <taxon>Mortierella</taxon>
    </lineage>
</organism>
<dbReference type="AlphaFoldDB" id="A0A9P6PUZ4"/>
<accession>A0A9P6PUZ4</accession>
<keyword evidence="3" id="KW-1185">Reference proteome</keyword>
<dbReference type="GO" id="GO:0030674">
    <property type="term" value="F:protein-macromolecule adaptor activity"/>
    <property type="evidence" value="ECO:0007669"/>
    <property type="project" value="TreeGrafter"/>
</dbReference>
<dbReference type="OrthoDB" id="548474at2759"/>
<sequence>MASPIAPPASFGFIPGTTFTSASPEVLAKILDTLDLASLEQECSRLELAIQKLVQSNQEIADFIDLDQQEMIAHLAQVEGGAKTTSVPEPDPEFVLAMEENKEVVAKYEKTCAELKLAIQKRRGEGETSKEQDASSEASTVEDAGAASGGKVAELREGPVKRILGVTPVPLESLEQLNFYKDLLVGSNTTSDIQLHWSRDGVGEYGRY</sequence>
<protein>
    <submittedName>
        <fullName evidence="2">Uncharacterized protein</fullName>
    </submittedName>
</protein>
<name>A0A9P6PUZ4_9FUNG</name>
<comment type="caution">
    <text evidence="2">The sequence shown here is derived from an EMBL/GenBank/DDBJ whole genome shotgun (WGS) entry which is preliminary data.</text>
</comment>
<gene>
    <name evidence="2" type="ORF">BG011_006573</name>
</gene>
<dbReference type="PANTHER" id="PTHR40422">
    <property type="entry name" value="TRANSLATION MACHINERY-ASSOCIATED PROTEIN 17"/>
    <property type="match status" value="1"/>
</dbReference>
<dbReference type="GO" id="GO:0070682">
    <property type="term" value="P:proteasome regulatory particle assembly"/>
    <property type="evidence" value="ECO:0007669"/>
    <property type="project" value="InterPro"/>
</dbReference>
<dbReference type="InterPro" id="IPR038966">
    <property type="entry name" value="TMA17"/>
</dbReference>
<feature type="compositionally biased region" description="Basic and acidic residues" evidence="1">
    <location>
        <begin position="122"/>
        <end position="133"/>
    </location>
</feature>
<reference evidence="2" key="1">
    <citation type="journal article" date="2020" name="Fungal Divers.">
        <title>Resolving the Mortierellaceae phylogeny through synthesis of multi-gene phylogenetics and phylogenomics.</title>
        <authorList>
            <person name="Vandepol N."/>
            <person name="Liber J."/>
            <person name="Desiro A."/>
            <person name="Na H."/>
            <person name="Kennedy M."/>
            <person name="Barry K."/>
            <person name="Grigoriev I.V."/>
            <person name="Miller A.N."/>
            <person name="O'Donnell K."/>
            <person name="Stajich J.E."/>
            <person name="Bonito G."/>
        </authorList>
    </citation>
    <scope>NUCLEOTIDE SEQUENCE</scope>
    <source>
        <strain evidence="2">KOD948</strain>
    </source>
</reference>
<feature type="region of interest" description="Disordered" evidence="1">
    <location>
        <begin position="122"/>
        <end position="150"/>
    </location>
</feature>
<dbReference type="PANTHER" id="PTHR40422:SF1">
    <property type="entry name" value="TRANSLATION MACHINERY-ASSOCIATED PROTEIN 17"/>
    <property type="match status" value="1"/>
</dbReference>
<evidence type="ECO:0000256" key="1">
    <source>
        <dbReference type="SAM" id="MobiDB-lite"/>
    </source>
</evidence>
<evidence type="ECO:0000313" key="2">
    <source>
        <dbReference type="EMBL" id="KAG0253090.1"/>
    </source>
</evidence>